<keyword evidence="2" id="KW-1185">Reference proteome</keyword>
<dbReference type="EMBL" id="JAOVQM010000001">
    <property type="protein sequence ID" value="MCV2231355.1"/>
    <property type="molecule type" value="Genomic_DNA"/>
</dbReference>
<dbReference type="Proteomes" id="UP001177160">
    <property type="component" value="Unassembled WGS sequence"/>
</dbReference>
<comment type="caution">
    <text evidence="1">The sequence shown here is derived from an EMBL/GenBank/DDBJ whole genome shotgun (WGS) entry which is preliminary data.</text>
</comment>
<gene>
    <name evidence="1" type="ORF">N7548_00750</name>
</gene>
<organism evidence="1 2">
    <name type="scientific">Paracholeplasma manati</name>
    <dbReference type="NCBI Taxonomy" id="591373"/>
    <lineage>
        <taxon>Bacteria</taxon>
        <taxon>Bacillati</taxon>
        <taxon>Mycoplasmatota</taxon>
        <taxon>Mollicutes</taxon>
        <taxon>Acholeplasmatales</taxon>
        <taxon>Acholeplasmataceae</taxon>
        <taxon>Paracholeplasma</taxon>
    </lineage>
</organism>
<evidence type="ECO:0000313" key="1">
    <source>
        <dbReference type="EMBL" id="MCV2231355.1"/>
    </source>
</evidence>
<evidence type="ECO:0000313" key="2">
    <source>
        <dbReference type="Proteomes" id="UP001177160"/>
    </source>
</evidence>
<proteinExistence type="predicted"/>
<reference evidence="1" key="1">
    <citation type="submission" date="2022-09" db="EMBL/GenBank/DDBJ databases">
        <title>Novel Mycoplasma species identified in domestic and wild animals.</title>
        <authorList>
            <person name="Volokhov D.V."/>
            <person name="Furtak V.A."/>
            <person name="Zagorodnyaya T.A."/>
        </authorList>
    </citation>
    <scope>NUCLEOTIDE SEQUENCE</scope>
    <source>
        <strain evidence="1">Oakley</strain>
    </source>
</reference>
<accession>A0ABT2Y3N7</accession>
<sequence>MDKLIRQYLSKFKCAVIIDINEYMNIAFNLKNEEIKYILLDTNWRLLVNHKMVLTKSSLNEIQDLKKHINGLKVKRITISRFSDLTIELEQGVVLQIIADSMKYENWVINQDIICLPGGELTHSLFKEPKTV</sequence>
<protein>
    <submittedName>
        <fullName evidence="1">Uncharacterized protein</fullName>
    </submittedName>
</protein>
<dbReference type="RefSeq" id="WP_263607467.1">
    <property type="nucleotide sequence ID" value="NZ_JAOVQM010000001.1"/>
</dbReference>
<name>A0ABT2Y3N7_9MOLU</name>